<evidence type="ECO:0000313" key="6">
    <source>
        <dbReference type="Proteomes" id="UP000071641"/>
    </source>
</evidence>
<evidence type="ECO:0000256" key="1">
    <source>
        <dbReference type="ARBA" id="ARBA00022737"/>
    </source>
</evidence>
<dbReference type="PROSITE" id="PS50005">
    <property type="entry name" value="TPR"/>
    <property type="match status" value="2"/>
</dbReference>
<dbReference type="PROSITE" id="PS51257">
    <property type="entry name" value="PROKAR_LIPOPROTEIN"/>
    <property type="match status" value="1"/>
</dbReference>
<dbReference type="PANTHER" id="PTHR45586:SF1">
    <property type="entry name" value="LIPOPOLYSACCHARIDE ASSEMBLY PROTEIN B"/>
    <property type="match status" value="1"/>
</dbReference>
<proteinExistence type="predicted"/>
<dbReference type="Pfam" id="PF13181">
    <property type="entry name" value="TPR_8"/>
    <property type="match status" value="1"/>
</dbReference>
<dbReference type="InterPro" id="IPR011990">
    <property type="entry name" value="TPR-like_helical_dom_sf"/>
</dbReference>
<feature type="chain" id="PRO_5007281614" evidence="4">
    <location>
        <begin position="21"/>
        <end position="251"/>
    </location>
</feature>
<reference evidence="6" key="1">
    <citation type="submission" date="2016-02" db="EMBL/GenBank/DDBJ databases">
        <authorList>
            <person name="Rodrigo-Torres Lidia"/>
            <person name="Arahal R.David."/>
        </authorList>
    </citation>
    <scope>NUCLEOTIDE SEQUENCE [LARGE SCALE GENOMIC DNA]</scope>
    <source>
        <strain evidence="6">CECT 9029</strain>
    </source>
</reference>
<feature type="repeat" description="TPR" evidence="3">
    <location>
        <begin position="35"/>
        <end position="68"/>
    </location>
</feature>
<dbReference type="Pfam" id="PF13432">
    <property type="entry name" value="TPR_16"/>
    <property type="match status" value="1"/>
</dbReference>
<keyword evidence="2 3" id="KW-0802">TPR repeat</keyword>
<dbReference type="STRING" id="1796497.GCE9029_00106"/>
<dbReference type="Gene3D" id="1.25.40.10">
    <property type="entry name" value="Tetratricopeptide repeat domain"/>
    <property type="match status" value="1"/>
</dbReference>
<dbReference type="NCBIfam" id="TIGR02521">
    <property type="entry name" value="type_IV_pilW"/>
    <property type="match status" value="1"/>
</dbReference>
<dbReference type="OrthoDB" id="9814042at2"/>
<keyword evidence="6" id="KW-1185">Reference proteome</keyword>
<dbReference type="InterPro" id="IPR013360">
    <property type="entry name" value="Pilus_4_PilW"/>
</dbReference>
<evidence type="ECO:0000256" key="4">
    <source>
        <dbReference type="SAM" id="SignalP"/>
    </source>
</evidence>
<accession>A0A128ET42</accession>
<gene>
    <name evidence="5" type="ORF">GCE9029_00106</name>
</gene>
<dbReference type="Proteomes" id="UP000071641">
    <property type="component" value="Unassembled WGS sequence"/>
</dbReference>
<sequence>MARTLSALLLMGLLAGCVTVTEKQNSAKFDSIDAAESRISLGLAYLKAGQWERARQNLETAVQFAPTYYRSLITFAYYLQEVGEYDQAEQQYKTALRHSPENGDVQNNYGVFLCRQERYDEAQRAFAKAIDQPYYYKLSGSYENAALCAMKEGERDNAKVWFAKAIDHEPNRPLSSVKLARMEVEDDELNEARIRLFHFHKRYGYKPATLLIMTDLENKAGRAKEAERYANLLANKFPESKEYRQYITNEY</sequence>
<dbReference type="AlphaFoldDB" id="A0A128ET42"/>
<keyword evidence="1" id="KW-0677">Repeat</keyword>
<dbReference type="EMBL" id="FIZX01000001">
    <property type="protein sequence ID" value="CZF77275.1"/>
    <property type="molecule type" value="Genomic_DNA"/>
</dbReference>
<evidence type="ECO:0000256" key="3">
    <source>
        <dbReference type="PROSITE-ProRule" id="PRU00339"/>
    </source>
</evidence>
<dbReference type="InterPro" id="IPR019734">
    <property type="entry name" value="TPR_rpt"/>
</dbReference>
<dbReference type="RefSeq" id="WP_062660586.1">
    <property type="nucleotide sequence ID" value="NZ_FIZX01000001.1"/>
</dbReference>
<protein>
    <submittedName>
        <fullName evidence="5">Tetratricopeptide repeat protein</fullName>
    </submittedName>
</protein>
<dbReference type="SUPFAM" id="SSF48452">
    <property type="entry name" value="TPR-like"/>
    <property type="match status" value="1"/>
</dbReference>
<dbReference type="SMART" id="SM00028">
    <property type="entry name" value="TPR"/>
    <property type="match status" value="4"/>
</dbReference>
<keyword evidence="4" id="KW-0732">Signal</keyword>
<dbReference type="PANTHER" id="PTHR45586">
    <property type="entry name" value="TPR REPEAT-CONTAINING PROTEIN PA4667"/>
    <property type="match status" value="1"/>
</dbReference>
<feature type="repeat" description="TPR" evidence="3">
    <location>
        <begin position="69"/>
        <end position="102"/>
    </location>
</feature>
<name>A0A128ET42_9GAMM</name>
<organism evidence="5 6">
    <name type="scientific">Grimontia celer</name>
    <dbReference type="NCBI Taxonomy" id="1796497"/>
    <lineage>
        <taxon>Bacteria</taxon>
        <taxon>Pseudomonadati</taxon>
        <taxon>Pseudomonadota</taxon>
        <taxon>Gammaproteobacteria</taxon>
        <taxon>Vibrionales</taxon>
        <taxon>Vibrionaceae</taxon>
        <taxon>Grimontia</taxon>
    </lineage>
</organism>
<feature type="signal peptide" evidence="4">
    <location>
        <begin position="1"/>
        <end position="20"/>
    </location>
</feature>
<dbReference type="InterPro" id="IPR051012">
    <property type="entry name" value="CellSynth/LPSAsmb/PSIAsmb"/>
</dbReference>
<evidence type="ECO:0000256" key="2">
    <source>
        <dbReference type="ARBA" id="ARBA00022803"/>
    </source>
</evidence>
<evidence type="ECO:0000313" key="5">
    <source>
        <dbReference type="EMBL" id="CZF77275.1"/>
    </source>
</evidence>